<proteinExistence type="inferred from homology"/>
<accession>A0ABU9G918</accession>
<keyword evidence="2 8" id="KW-0812">Transmembrane</keyword>
<dbReference type="Proteomes" id="UP001379949">
    <property type="component" value="Unassembled WGS sequence"/>
</dbReference>
<dbReference type="Gene3D" id="1.10.287.950">
    <property type="entry name" value="Methyl-accepting chemotaxis protein"/>
    <property type="match status" value="1"/>
</dbReference>
<evidence type="ECO:0000313" key="12">
    <source>
        <dbReference type="Proteomes" id="UP001379949"/>
    </source>
</evidence>
<evidence type="ECO:0000256" key="8">
    <source>
        <dbReference type="SAM" id="Phobius"/>
    </source>
</evidence>
<protein>
    <submittedName>
        <fullName evidence="11">Methyl-accepting chemotaxis protein</fullName>
    </submittedName>
</protein>
<keyword evidence="4 8" id="KW-0472">Membrane</keyword>
<sequence length="794" mass="86497">MALSIKMRLVLMGTLLAVVPTIVVGLILSNNALKEGTSALQDSAQKQLALSRDLTAESIETYFSLIDRQIASLSHNNSTLAAAKAFSSAFNAFPTTTTAADDEKLNNYYQQQFDKNYQTINAGESSNPNALLAALSPIAKAMQEAYISNNPAQLGQKDSLNSAGNDSAYDKVHQEFHPMFHEFQQRFGFYDVFLVDANSGHVVYSVFKELDFATSLLSGPYKNTGLAQAFKHAVKAPKDTTYLTDFSPYGPSYNAAASFISTPVVDNGKTIAVLIFQMPIDRISSVMSHHQNWAASGLGETGQTYLVGSDYLMRSNERLLLENKAAFLEKVKAIKLPPKTLDEIAHRGTSINLLKVTGEGVKKAINGETGFIQETNYLGVPALVAYKPLNIQGMNWAIISEISEAEALKSVYHLQARIYTTLAIVSVIALIVGALLGLLVANIIVRPIKAMGEMMHDIAMGEGDLTQRLPIKRKDELADLAGGINLFIAHIDKTFSSVLASVTRLKPISEDMADVNGQLSIATQQQKNQAEQVNICLSDTNDSTLQVKAELEQISEATIEGNKIVHSSSQVVNNVAQTMDELSQDISLAVDALSKLKDDTDRIAGIIDVINGISEQTNLLALNAAIEAARAGEAGRGFAVVADEVRSLASKTRQSTDEVANMVEAIQSGTLEVVKRMEKSKINAEQSSKNTGDATDSLSQVQAAMETISHKVEQISHAIKSQQNNFLDVTAHYDEMKQSFVAINQQTEHSTLVGYDVIKLADSIIVNINQFQVTDKQWSTDRRDFTRHVDPQDK</sequence>
<evidence type="ECO:0000256" key="1">
    <source>
        <dbReference type="ARBA" id="ARBA00004141"/>
    </source>
</evidence>
<keyword evidence="12" id="KW-1185">Reference proteome</keyword>
<organism evidence="11 12">
    <name type="scientific">Marinomonas arenicola</name>
    <dbReference type="NCBI Taxonomy" id="569601"/>
    <lineage>
        <taxon>Bacteria</taxon>
        <taxon>Pseudomonadati</taxon>
        <taxon>Pseudomonadota</taxon>
        <taxon>Gammaproteobacteria</taxon>
        <taxon>Oceanospirillales</taxon>
        <taxon>Oceanospirillaceae</taxon>
        <taxon>Marinomonas</taxon>
    </lineage>
</organism>
<feature type="domain" description="Methyl-accepting transducer" evidence="9">
    <location>
        <begin position="501"/>
        <end position="737"/>
    </location>
</feature>
<dbReference type="SMART" id="SM00283">
    <property type="entry name" value="MA"/>
    <property type="match status" value="1"/>
</dbReference>
<dbReference type="InterPro" id="IPR003660">
    <property type="entry name" value="HAMP_dom"/>
</dbReference>
<keyword evidence="5 7" id="KW-0807">Transducer</keyword>
<evidence type="ECO:0000313" key="11">
    <source>
        <dbReference type="EMBL" id="MEL0614531.1"/>
    </source>
</evidence>
<dbReference type="CDD" id="cd11386">
    <property type="entry name" value="MCP_signal"/>
    <property type="match status" value="1"/>
</dbReference>
<dbReference type="RefSeq" id="WP_341567945.1">
    <property type="nucleotide sequence ID" value="NZ_JBAKAR010000016.1"/>
</dbReference>
<evidence type="ECO:0000259" key="9">
    <source>
        <dbReference type="PROSITE" id="PS50111"/>
    </source>
</evidence>
<evidence type="ECO:0000256" key="2">
    <source>
        <dbReference type="ARBA" id="ARBA00022692"/>
    </source>
</evidence>
<evidence type="ECO:0000256" key="6">
    <source>
        <dbReference type="ARBA" id="ARBA00029447"/>
    </source>
</evidence>
<gene>
    <name evidence="11" type="ORF">V6242_15355</name>
</gene>
<comment type="subcellular location">
    <subcellularLocation>
        <location evidence="1">Membrane</location>
        <topology evidence="1">Multi-pass membrane protein</topology>
    </subcellularLocation>
</comment>
<evidence type="ECO:0000259" key="10">
    <source>
        <dbReference type="PROSITE" id="PS50885"/>
    </source>
</evidence>
<dbReference type="Pfam" id="PF00015">
    <property type="entry name" value="MCPsignal"/>
    <property type="match status" value="1"/>
</dbReference>
<evidence type="ECO:0000256" key="5">
    <source>
        <dbReference type="ARBA" id="ARBA00023224"/>
    </source>
</evidence>
<dbReference type="EMBL" id="JBAKAR010000016">
    <property type="protein sequence ID" value="MEL0614531.1"/>
    <property type="molecule type" value="Genomic_DNA"/>
</dbReference>
<reference evidence="11 12" key="1">
    <citation type="submission" date="2024-02" db="EMBL/GenBank/DDBJ databases">
        <title>Bacteria isolated from the canopy kelp, Nereocystis luetkeana.</title>
        <authorList>
            <person name="Pfister C.A."/>
            <person name="Younker I.T."/>
            <person name="Light S.H."/>
        </authorList>
    </citation>
    <scope>NUCLEOTIDE SEQUENCE [LARGE SCALE GENOMIC DNA]</scope>
    <source>
        <strain evidence="11 12">TI.4.07</strain>
    </source>
</reference>
<dbReference type="PANTHER" id="PTHR32089">
    <property type="entry name" value="METHYL-ACCEPTING CHEMOTAXIS PROTEIN MCPB"/>
    <property type="match status" value="1"/>
</dbReference>
<evidence type="ECO:0000256" key="3">
    <source>
        <dbReference type="ARBA" id="ARBA00022989"/>
    </source>
</evidence>
<dbReference type="PROSITE" id="PS50885">
    <property type="entry name" value="HAMP"/>
    <property type="match status" value="1"/>
</dbReference>
<comment type="caution">
    <text evidence="11">The sequence shown here is derived from an EMBL/GenBank/DDBJ whole genome shotgun (WGS) entry which is preliminary data.</text>
</comment>
<dbReference type="CDD" id="cd06225">
    <property type="entry name" value="HAMP"/>
    <property type="match status" value="1"/>
</dbReference>
<dbReference type="Gene3D" id="3.30.450.20">
    <property type="entry name" value="PAS domain"/>
    <property type="match status" value="1"/>
</dbReference>
<dbReference type="SUPFAM" id="SSF58104">
    <property type="entry name" value="Methyl-accepting chemotaxis protein (MCP) signaling domain"/>
    <property type="match status" value="1"/>
</dbReference>
<keyword evidence="3 8" id="KW-1133">Transmembrane helix</keyword>
<feature type="domain" description="HAMP" evidence="10">
    <location>
        <begin position="442"/>
        <end position="496"/>
    </location>
</feature>
<dbReference type="InterPro" id="IPR004089">
    <property type="entry name" value="MCPsignal_dom"/>
</dbReference>
<dbReference type="Pfam" id="PF00672">
    <property type="entry name" value="HAMP"/>
    <property type="match status" value="1"/>
</dbReference>
<evidence type="ECO:0000256" key="4">
    <source>
        <dbReference type="ARBA" id="ARBA00023136"/>
    </source>
</evidence>
<name>A0ABU9G918_9GAMM</name>
<dbReference type="PANTHER" id="PTHR32089:SF119">
    <property type="entry name" value="METHYL-ACCEPTING CHEMOTAXIS PROTEIN CTPL"/>
    <property type="match status" value="1"/>
</dbReference>
<dbReference type="SMART" id="SM00304">
    <property type="entry name" value="HAMP"/>
    <property type="match status" value="1"/>
</dbReference>
<feature type="transmembrane region" description="Helical" evidence="8">
    <location>
        <begin position="418"/>
        <end position="445"/>
    </location>
</feature>
<dbReference type="PROSITE" id="PS50111">
    <property type="entry name" value="CHEMOTAXIS_TRANSDUC_2"/>
    <property type="match status" value="1"/>
</dbReference>
<evidence type="ECO:0000256" key="7">
    <source>
        <dbReference type="PROSITE-ProRule" id="PRU00284"/>
    </source>
</evidence>
<comment type="similarity">
    <text evidence="6">Belongs to the methyl-accepting chemotaxis (MCP) protein family.</text>
</comment>